<evidence type="ECO:0008006" key="4">
    <source>
        <dbReference type="Google" id="ProtNLM"/>
    </source>
</evidence>
<name>A0A1M5YVP4_9GAMM</name>
<evidence type="ECO:0000313" key="2">
    <source>
        <dbReference type="EMBL" id="SHI16157.1"/>
    </source>
</evidence>
<protein>
    <recommendedName>
        <fullName evidence="4">Membrane-bound lysozyme-inhibitor of c-type lysozyme</fullName>
    </recommendedName>
</protein>
<accession>A0A1M5YVP4</accession>
<organism evidence="2 3">
    <name type="scientific">Ferrimonas marina</name>
    <dbReference type="NCBI Taxonomy" id="299255"/>
    <lineage>
        <taxon>Bacteria</taxon>
        <taxon>Pseudomonadati</taxon>
        <taxon>Pseudomonadota</taxon>
        <taxon>Gammaproteobacteria</taxon>
        <taxon>Alteromonadales</taxon>
        <taxon>Ferrimonadaceae</taxon>
        <taxon>Ferrimonas</taxon>
    </lineage>
</organism>
<gene>
    <name evidence="2" type="ORF">SAMN02745129_4532</name>
</gene>
<proteinExistence type="predicted"/>
<feature type="signal peptide" evidence="1">
    <location>
        <begin position="1"/>
        <end position="22"/>
    </location>
</feature>
<keyword evidence="3" id="KW-1185">Reference proteome</keyword>
<dbReference type="AlphaFoldDB" id="A0A1M5YVP4"/>
<dbReference type="OrthoDB" id="5815858at2"/>
<evidence type="ECO:0000313" key="3">
    <source>
        <dbReference type="Proteomes" id="UP000184268"/>
    </source>
</evidence>
<keyword evidence="1" id="KW-0732">Signal</keyword>
<dbReference type="Proteomes" id="UP000184268">
    <property type="component" value="Unassembled WGS sequence"/>
</dbReference>
<dbReference type="RefSeq" id="WP_067664827.1">
    <property type="nucleotide sequence ID" value="NZ_FQXG01000008.1"/>
</dbReference>
<reference evidence="2 3" key="1">
    <citation type="submission" date="2016-11" db="EMBL/GenBank/DDBJ databases">
        <authorList>
            <person name="Jaros S."/>
            <person name="Januszkiewicz K."/>
            <person name="Wedrychowicz H."/>
        </authorList>
    </citation>
    <scope>NUCLEOTIDE SEQUENCE [LARGE SCALE GENOMIC DNA]</scope>
    <source>
        <strain evidence="2 3">DSM 16917</strain>
    </source>
</reference>
<dbReference type="EMBL" id="FQXG01000008">
    <property type="protein sequence ID" value="SHI16157.1"/>
    <property type="molecule type" value="Genomic_DNA"/>
</dbReference>
<sequence>MRSQLRLLAYVLCSTLFVPAQADSTNARCELQPDDAEQAPVTLDCTFSQRQGYITIARSDGVEHQLTPTGDSPGNFVDQNGSPVYRQSGLGDQGLIFRFPAERLLVYWQAETVPTKASKEASAASPFSNKEYDATTQLACRREAQQTYGQCPAAVLRMEDKQASVVVQSPKGEVFTLNFMRDYINATNRAVEAKQQGDSWVVIVEGEEEYRVPLAFIEGR</sequence>
<dbReference type="STRING" id="299255.SAMN02745129_4532"/>
<evidence type="ECO:0000256" key="1">
    <source>
        <dbReference type="SAM" id="SignalP"/>
    </source>
</evidence>
<feature type="chain" id="PRO_5009915352" description="Membrane-bound lysozyme-inhibitor of c-type lysozyme" evidence="1">
    <location>
        <begin position="23"/>
        <end position="220"/>
    </location>
</feature>